<organism evidence="3">
    <name type="scientific">Candidatus Electrothrix aestuarii</name>
    <dbReference type="NCBI Taxonomy" id="3062594"/>
    <lineage>
        <taxon>Bacteria</taxon>
        <taxon>Pseudomonadati</taxon>
        <taxon>Thermodesulfobacteriota</taxon>
        <taxon>Desulfobulbia</taxon>
        <taxon>Desulfobulbales</taxon>
        <taxon>Desulfobulbaceae</taxon>
        <taxon>Candidatus Electrothrix</taxon>
    </lineage>
</organism>
<dbReference type="Pfam" id="PF02604">
    <property type="entry name" value="PhdYeFM_antitox"/>
    <property type="match status" value="1"/>
</dbReference>
<proteinExistence type="inferred from homology"/>
<reference evidence="3" key="2">
    <citation type="submission" date="2024-06" db="EMBL/GenBank/DDBJ databases">
        <authorList>
            <person name="Plum-Jensen L.E."/>
            <person name="Schramm A."/>
            <person name="Marshall I.P.G."/>
        </authorList>
    </citation>
    <scope>NUCLEOTIDE SEQUENCE</scope>
    <source>
        <strain evidence="3">Rat1</strain>
    </source>
</reference>
<accession>A0AAU8M1Q3</accession>
<evidence type="ECO:0000256" key="1">
    <source>
        <dbReference type="ARBA" id="ARBA00009981"/>
    </source>
</evidence>
<comment type="similarity">
    <text evidence="1 2">Belongs to the phD/YefM antitoxin family.</text>
</comment>
<dbReference type="InterPro" id="IPR006442">
    <property type="entry name" value="Antitoxin_Phd/YefM"/>
</dbReference>
<evidence type="ECO:0000256" key="2">
    <source>
        <dbReference type="RuleBase" id="RU362080"/>
    </source>
</evidence>
<evidence type="ECO:0000313" key="3">
    <source>
        <dbReference type="EMBL" id="XCN75197.1"/>
    </source>
</evidence>
<reference evidence="3" key="1">
    <citation type="journal article" date="2024" name="Syst. Appl. Microbiol.">
        <title>First single-strain enrichments of Electrothrix cable bacteria, description of E. aestuarii sp. nov. and E. rattekaaiensis sp. nov., and proposal of a cable bacteria taxonomy following the rules of the SeqCode.</title>
        <authorList>
            <person name="Plum-Jensen L.E."/>
            <person name="Schramm A."/>
            <person name="Marshall I.P.G."/>
        </authorList>
    </citation>
    <scope>NUCLEOTIDE SEQUENCE</scope>
    <source>
        <strain evidence="3">Rat1</strain>
    </source>
</reference>
<dbReference type="InterPro" id="IPR036165">
    <property type="entry name" value="YefM-like_sf"/>
</dbReference>
<dbReference type="AlphaFoldDB" id="A0AAU8M1Q3"/>
<protein>
    <recommendedName>
        <fullName evidence="2">Antitoxin</fullName>
    </recommendedName>
</protein>
<gene>
    <name evidence="3" type="ORF">Q3M24_10845</name>
</gene>
<dbReference type="NCBIfam" id="TIGR01552">
    <property type="entry name" value="phd_fam"/>
    <property type="match status" value="1"/>
</dbReference>
<name>A0AAU8M1Q3_9BACT</name>
<dbReference type="KEGG" id="eaj:Q3M24_10845"/>
<comment type="function">
    <text evidence="2">Antitoxin component of a type II toxin-antitoxin (TA) system.</text>
</comment>
<sequence length="94" mass="10641">MISDKSYNMKQAARQLKNIVSFVEQGHSVGLTRDGEPVAILVSVAEYQSLHSAPKQDFFQALKKFRNQYADELDDCQEVFSGIRETSPGRESSW</sequence>
<dbReference type="SUPFAM" id="SSF143120">
    <property type="entry name" value="YefM-like"/>
    <property type="match status" value="1"/>
</dbReference>
<dbReference type="Gene3D" id="3.40.1620.10">
    <property type="entry name" value="YefM-like domain"/>
    <property type="match status" value="1"/>
</dbReference>
<dbReference type="EMBL" id="CP159373">
    <property type="protein sequence ID" value="XCN75197.1"/>
    <property type="molecule type" value="Genomic_DNA"/>
</dbReference>